<accession>A0A3A1TTJ3</accession>
<feature type="compositionally biased region" description="Polar residues" evidence="1">
    <location>
        <begin position="61"/>
        <end position="70"/>
    </location>
</feature>
<feature type="compositionally biased region" description="Basic residues" evidence="1">
    <location>
        <begin position="42"/>
        <end position="58"/>
    </location>
</feature>
<evidence type="ECO:0000313" key="3">
    <source>
        <dbReference type="Proteomes" id="UP000265742"/>
    </source>
</evidence>
<gene>
    <name evidence="2" type="ORF">D1781_16885</name>
</gene>
<dbReference type="Proteomes" id="UP000265742">
    <property type="component" value="Unassembled WGS sequence"/>
</dbReference>
<reference evidence="3" key="1">
    <citation type="submission" date="2018-09" db="EMBL/GenBank/DDBJ databases">
        <authorList>
            <person name="Kim I."/>
        </authorList>
    </citation>
    <scope>NUCLEOTIDE SEQUENCE [LARGE SCALE GENOMIC DNA]</scope>
    <source>
        <strain evidence="3">DD4a</strain>
    </source>
</reference>
<keyword evidence="3" id="KW-1185">Reference proteome</keyword>
<organism evidence="2 3">
    <name type="scientific">Amnibacterium setariae</name>
    <dbReference type="NCBI Taxonomy" id="2306585"/>
    <lineage>
        <taxon>Bacteria</taxon>
        <taxon>Bacillati</taxon>
        <taxon>Actinomycetota</taxon>
        <taxon>Actinomycetes</taxon>
        <taxon>Micrococcales</taxon>
        <taxon>Microbacteriaceae</taxon>
        <taxon>Amnibacterium</taxon>
    </lineage>
</organism>
<name>A0A3A1TTJ3_9MICO</name>
<evidence type="ECO:0000313" key="2">
    <source>
        <dbReference type="EMBL" id="RIX26592.1"/>
    </source>
</evidence>
<sequence>MWRTRRLRRPSPPRRCRPSKWMAWSGHRLSSVTRSTRADRSHRPRWRAHARAGRRRPARTCSPTTWTPAS</sequence>
<dbReference type="AlphaFoldDB" id="A0A3A1TTJ3"/>
<evidence type="ECO:0000256" key="1">
    <source>
        <dbReference type="SAM" id="MobiDB-lite"/>
    </source>
</evidence>
<feature type="region of interest" description="Disordered" evidence="1">
    <location>
        <begin position="28"/>
        <end position="70"/>
    </location>
</feature>
<dbReference type="EMBL" id="QXTG01000003">
    <property type="protein sequence ID" value="RIX26592.1"/>
    <property type="molecule type" value="Genomic_DNA"/>
</dbReference>
<comment type="caution">
    <text evidence="2">The sequence shown here is derived from an EMBL/GenBank/DDBJ whole genome shotgun (WGS) entry which is preliminary data.</text>
</comment>
<proteinExistence type="predicted"/>
<protein>
    <submittedName>
        <fullName evidence="2">Uncharacterized protein</fullName>
    </submittedName>
</protein>